<dbReference type="InterPro" id="IPR002126">
    <property type="entry name" value="Cadherin-like_dom"/>
</dbReference>
<dbReference type="GO" id="GO:0016020">
    <property type="term" value="C:membrane"/>
    <property type="evidence" value="ECO:0007669"/>
    <property type="project" value="InterPro"/>
</dbReference>
<keyword evidence="2" id="KW-0677">Repeat</keyword>
<evidence type="ECO:0000259" key="5">
    <source>
        <dbReference type="PROSITE" id="PS50268"/>
    </source>
</evidence>
<dbReference type="Proteomes" id="UP000621560">
    <property type="component" value="Unassembled WGS sequence"/>
</dbReference>
<dbReference type="Pfam" id="PF16403">
    <property type="entry name" value="Bact_surface_Ig-like"/>
    <property type="match status" value="1"/>
</dbReference>
<dbReference type="AlphaFoldDB" id="A0A927GPL6"/>
<dbReference type="RefSeq" id="WP_190913563.1">
    <property type="nucleotide sequence ID" value="NZ_JACXIZ010000002.1"/>
</dbReference>
<dbReference type="InterPro" id="IPR013783">
    <property type="entry name" value="Ig-like_fold"/>
</dbReference>
<dbReference type="EMBL" id="JACXIZ010000002">
    <property type="protein sequence ID" value="MBD2843599.1"/>
    <property type="molecule type" value="Genomic_DNA"/>
</dbReference>
<dbReference type="CDD" id="cd11304">
    <property type="entry name" value="Cadherin_repeat"/>
    <property type="match status" value="1"/>
</dbReference>
<dbReference type="InterPro" id="IPR015919">
    <property type="entry name" value="Cadherin-like_sf"/>
</dbReference>
<dbReference type="Gene3D" id="2.60.40.60">
    <property type="entry name" value="Cadherins"/>
    <property type="match status" value="1"/>
</dbReference>
<proteinExistence type="predicted"/>
<evidence type="ECO:0000256" key="2">
    <source>
        <dbReference type="ARBA" id="ARBA00022737"/>
    </source>
</evidence>
<reference evidence="7" key="1">
    <citation type="submission" date="2020-09" db="EMBL/GenBank/DDBJ databases">
        <title>A novel bacterium of genus Paenibacillus, isolated from South China Sea.</title>
        <authorList>
            <person name="Huang H."/>
            <person name="Mo K."/>
            <person name="Hu Y."/>
        </authorList>
    </citation>
    <scope>NUCLEOTIDE SEQUENCE</scope>
    <source>
        <strain evidence="7">IB182496</strain>
    </source>
</reference>
<dbReference type="InterPro" id="IPR025883">
    <property type="entry name" value="Cadherin-like_domain"/>
</dbReference>
<dbReference type="Gene3D" id="2.60.40.10">
    <property type="entry name" value="Immunoglobulins"/>
    <property type="match status" value="2"/>
</dbReference>
<evidence type="ECO:0000256" key="1">
    <source>
        <dbReference type="ARBA" id="ARBA00022729"/>
    </source>
</evidence>
<dbReference type="Pfam" id="PF12733">
    <property type="entry name" value="Cadherin-like"/>
    <property type="match status" value="1"/>
</dbReference>
<dbReference type="Pfam" id="PF17892">
    <property type="entry name" value="Cadherin_5"/>
    <property type="match status" value="1"/>
</dbReference>
<organism evidence="7 8">
    <name type="scientific">Paenibacillus sabuli</name>
    <dbReference type="NCBI Taxonomy" id="2772509"/>
    <lineage>
        <taxon>Bacteria</taxon>
        <taxon>Bacillati</taxon>
        <taxon>Bacillota</taxon>
        <taxon>Bacilli</taxon>
        <taxon>Bacillales</taxon>
        <taxon>Paenibacillaceae</taxon>
        <taxon>Paenibacillus</taxon>
    </lineage>
</organism>
<name>A0A927GPL6_9BACL</name>
<dbReference type="PROSITE" id="PS51272">
    <property type="entry name" value="SLH"/>
    <property type="match status" value="3"/>
</dbReference>
<feature type="domain" description="Cadherin" evidence="5">
    <location>
        <begin position="34"/>
        <end position="134"/>
    </location>
</feature>
<dbReference type="Pfam" id="PF00028">
    <property type="entry name" value="Cadherin"/>
    <property type="match status" value="1"/>
</dbReference>
<dbReference type="PANTHER" id="PTHR45739:SF8">
    <property type="entry name" value="FRAS1-RELATED EXTRACELLULAR MATRIX PROTEIN 1"/>
    <property type="match status" value="1"/>
</dbReference>
<evidence type="ECO:0000259" key="6">
    <source>
        <dbReference type="PROSITE" id="PS51272"/>
    </source>
</evidence>
<evidence type="ECO:0000313" key="7">
    <source>
        <dbReference type="EMBL" id="MBD2843599.1"/>
    </source>
</evidence>
<evidence type="ECO:0000313" key="8">
    <source>
        <dbReference type="Proteomes" id="UP000621560"/>
    </source>
</evidence>
<keyword evidence="3" id="KW-0325">Glycoprotein</keyword>
<dbReference type="SUPFAM" id="SSF49313">
    <property type="entry name" value="Cadherin-like"/>
    <property type="match status" value="1"/>
</dbReference>
<dbReference type="GO" id="GO:0007156">
    <property type="term" value="P:homophilic cell adhesion via plasma membrane adhesion molecules"/>
    <property type="evidence" value="ECO:0007669"/>
    <property type="project" value="InterPro"/>
</dbReference>
<dbReference type="GO" id="GO:0009653">
    <property type="term" value="P:anatomical structure morphogenesis"/>
    <property type="evidence" value="ECO:0007669"/>
    <property type="project" value="TreeGrafter"/>
</dbReference>
<comment type="caution">
    <text evidence="7">The sequence shown here is derived from an EMBL/GenBank/DDBJ whole genome shotgun (WGS) entry which is preliminary data.</text>
</comment>
<dbReference type="PROSITE" id="PS51854">
    <property type="entry name" value="CSPG"/>
    <property type="match status" value="1"/>
</dbReference>
<gene>
    <name evidence="7" type="ORF">IDH44_00220</name>
</gene>
<dbReference type="GO" id="GO:0005509">
    <property type="term" value="F:calcium ion binding"/>
    <property type="evidence" value="ECO:0007669"/>
    <property type="project" value="InterPro"/>
</dbReference>
<feature type="compositionally biased region" description="Acidic residues" evidence="4">
    <location>
        <begin position="687"/>
        <end position="702"/>
    </location>
</feature>
<dbReference type="InterPro" id="IPR032179">
    <property type="entry name" value="Cry22Aa_Ig-like"/>
</dbReference>
<dbReference type="PROSITE" id="PS50268">
    <property type="entry name" value="CADHERIN_2"/>
    <property type="match status" value="1"/>
</dbReference>
<accession>A0A927GPL6</accession>
<dbReference type="Gene3D" id="2.60.40.2810">
    <property type="match status" value="1"/>
</dbReference>
<dbReference type="InterPro" id="IPR041690">
    <property type="entry name" value="Cadherin_5"/>
</dbReference>
<dbReference type="PANTHER" id="PTHR45739">
    <property type="entry name" value="MATRIX PROTEIN, PUTATIVE-RELATED"/>
    <property type="match status" value="1"/>
</dbReference>
<keyword evidence="1" id="KW-0732">Signal</keyword>
<dbReference type="Gene3D" id="2.60.40.1080">
    <property type="match status" value="1"/>
</dbReference>
<dbReference type="InterPro" id="IPR051561">
    <property type="entry name" value="FRAS1_ECM"/>
</dbReference>
<feature type="domain" description="SLH" evidence="6">
    <location>
        <begin position="938"/>
        <end position="1001"/>
    </location>
</feature>
<protein>
    <submittedName>
        <fullName evidence="7">S-layer homology domain-containing protein</fullName>
    </submittedName>
</protein>
<dbReference type="InterPro" id="IPR039005">
    <property type="entry name" value="CSPG_rpt"/>
</dbReference>
<sequence>MPGDPRGNSTADLTLQGFEYETGGAPPVIQSNGGGATASVDVDENTTAVTTVFATDADGDTVTYSISGGDDQTAFAINATSGVLSFAVAPDYENPSDSNTDNSYIVVVTASDGTSSDTQTINVNVQDENEAPYLAVSAGLIVLEGGAGTIGTSALEASDEEQAAAELIYTVQAIPAHGELTSGGASLQASDTFTQADIDNGTLSYQHDGSETVSDGFAFTVSDGELTLTDQSFSITITPVNDAPHAVDDPAYSTPQDTPLVVSQAEGVLHNDTDAEADSLTAVKVSDPANGSVALDADGSFTYTPDAGFHGSDSFTYMADDGQDHSNVATATIQVVDTIAPEAPTVALSTSDWSRTDVTASVYGDPGNTLEYRVGDDPDWQLYSGPVQLNVEGQYAFAARQTDPADNVSSIAQATIRIDKTAPVIQLLGSDEMTIGLGEPFDDPGAVVTDNLASGLQAAVSGTVAPDTIGTYTLHYQASDDAGNQATEQTRLVHVVAEPVGLSFDLSDYELTIGETLPFTVLMSYSDGSALDVTDVSSYTFAPDDVATMPQAGVLQGDQAGTTVVTAVYDGHSQSATIHVHALSDNANLGSLTLSRGSLSPAFDPDTTSYSVRVPHTVRELTVTADTASAEATVSIAGADAAAQTQSAVLTLRSGRNEAAIIVTAEDGTSRTYQLTLWRERAHDPGDDQDEDEHEDDHEEEHETPPSGSDFPIYVNDVRQENIGRVHTDTADNGQTRITITLDTAAMNDKLDREGSSTTVTLPITERYGQIIAKVDGQIVSKMSLLDTTLRIEVDTVVYTLPIQLLNLEQVKRQLGLETQDDAFNLQIDLTHLTEEASMQLEEQAAEDGADLLVRPMSFAIVASTADRRIELDRFSAYVTRSFILADEESDPQAITTGVVWMPDGTFRHVPTKITRQADGKLHAEIHSMTNSTYAVVYHPASFADVQGHWSEAVVNDMASRLVVNGVDEARFNPDAAVTRAEFAAMVNRGLGLYTYEAPAAFSDGGSHTWYDEVVSVSNDYGLVSGFADRTFRPGASITRQEAMVIMANALALADRSIALSEAQARQLLGGFTDADQVSTWARMAAAEAIHHQIVIGSGQQLHPTASLTRAEAAAMILRMLQAAELI</sequence>
<dbReference type="InterPro" id="IPR001119">
    <property type="entry name" value="SLH_dom"/>
</dbReference>
<feature type="region of interest" description="Disordered" evidence="4">
    <location>
        <begin position="681"/>
        <end position="713"/>
    </location>
</feature>
<dbReference type="Pfam" id="PF00395">
    <property type="entry name" value="SLH"/>
    <property type="match status" value="3"/>
</dbReference>
<dbReference type="Pfam" id="PF16184">
    <property type="entry name" value="Cadherin_3"/>
    <property type="match status" value="1"/>
</dbReference>
<keyword evidence="8" id="KW-1185">Reference proteome</keyword>
<evidence type="ECO:0000256" key="3">
    <source>
        <dbReference type="ARBA" id="ARBA00023180"/>
    </source>
</evidence>
<feature type="domain" description="SLH" evidence="6">
    <location>
        <begin position="1069"/>
        <end position="1127"/>
    </location>
</feature>
<dbReference type="SMART" id="SM00112">
    <property type="entry name" value="CA"/>
    <property type="match status" value="1"/>
</dbReference>
<feature type="domain" description="SLH" evidence="6">
    <location>
        <begin position="1002"/>
        <end position="1061"/>
    </location>
</feature>
<evidence type="ECO:0000256" key="4">
    <source>
        <dbReference type="SAM" id="MobiDB-lite"/>
    </source>
</evidence>